<name>A0ABN9TDA1_9DINO</name>
<organism evidence="2 3">
    <name type="scientific">Prorocentrum cordatum</name>
    <dbReference type="NCBI Taxonomy" id="2364126"/>
    <lineage>
        <taxon>Eukaryota</taxon>
        <taxon>Sar</taxon>
        <taxon>Alveolata</taxon>
        <taxon>Dinophyceae</taxon>
        <taxon>Prorocentrales</taxon>
        <taxon>Prorocentraceae</taxon>
        <taxon>Prorocentrum</taxon>
    </lineage>
</organism>
<reference evidence="2" key="1">
    <citation type="submission" date="2023-10" db="EMBL/GenBank/DDBJ databases">
        <authorList>
            <person name="Chen Y."/>
            <person name="Shah S."/>
            <person name="Dougan E. K."/>
            <person name="Thang M."/>
            <person name="Chan C."/>
        </authorList>
    </citation>
    <scope>NUCLEOTIDE SEQUENCE [LARGE SCALE GENOMIC DNA]</scope>
</reference>
<evidence type="ECO:0000313" key="2">
    <source>
        <dbReference type="EMBL" id="CAK0843720.1"/>
    </source>
</evidence>
<dbReference type="Proteomes" id="UP001189429">
    <property type="component" value="Unassembled WGS sequence"/>
</dbReference>
<gene>
    <name evidence="2" type="ORF">PCOR1329_LOCUS37976</name>
</gene>
<keyword evidence="3" id="KW-1185">Reference proteome</keyword>
<comment type="caution">
    <text evidence="2">The sequence shown here is derived from an EMBL/GenBank/DDBJ whole genome shotgun (WGS) entry which is preliminary data.</text>
</comment>
<feature type="region of interest" description="Disordered" evidence="1">
    <location>
        <begin position="379"/>
        <end position="452"/>
    </location>
</feature>
<dbReference type="EMBL" id="CAUYUJ010014603">
    <property type="protein sequence ID" value="CAK0843720.1"/>
    <property type="molecule type" value="Genomic_DNA"/>
</dbReference>
<accession>A0ABN9TDA1</accession>
<proteinExistence type="predicted"/>
<sequence>MPSPFGQGGPMGDDLHFAAGLTAAAATRDAHGVAIFAALLSDLRDSKFVTEDIGISYVFIDARPQNLQGAFFGQPAAEEGMRSALEETFCAIDDDAAPAMVKLLVDQTIKFYRAADFPDWFACSMDLMTCHVHFWMFGGVKGCPCGLGSVADAFKHFLALIAAVLRRVLGLMAAAYFDDNGEQPIGQTLELPQEICTAWRRPQQIFPAEAIALTIATWSVHLYVRHLGIIWFTNSETAASAGSRGISDEPQVEIAAQVSHLRLLRVGCQDHRALLFGSRFGPRGEENQKGRNAAALLAARGREAVEEQNEEFIDALALKAAALKQVATDVAEEAKGSISLVEHLGDRVDRAAAVLGKTTERSWAPRQLEPPLAGQLRARAGRAPLRARPRRRRGPRRGRGCLLPRRERCARERPSRGRRRRRGHGLPRCRPSREAAVRTRRTPRRCQGGAGRRWRRALAVREQQARSWRATSHVHSTY</sequence>
<protein>
    <submittedName>
        <fullName evidence="2">Uncharacterized protein</fullName>
    </submittedName>
</protein>
<evidence type="ECO:0000256" key="1">
    <source>
        <dbReference type="SAM" id="MobiDB-lite"/>
    </source>
</evidence>
<feature type="compositionally biased region" description="Basic and acidic residues" evidence="1">
    <location>
        <begin position="404"/>
        <end position="415"/>
    </location>
</feature>
<feature type="compositionally biased region" description="Basic residues" evidence="1">
    <location>
        <begin position="385"/>
        <end position="399"/>
    </location>
</feature>
<feature type="compositionally biased region" description="Basic residues" evidence="1">
    <location>
        <begin position="416"/>
        <end position="427"/>
    </location>
</feature>
<evidence type="ECO:0000313" key="3">
    <source>
        <dbReference type="Proteomes" id="UP001189429"/>
    </source>
</evidence>